<comment type="caution">
    <text evidence="2">The sequence shown here is derived from an EMBL/GenBank/DDBJ whole genome shotgun (WGS) entry which is preliminary data.</text>
</comment>
<dbReference type="InterPro" id="IPR035940">
    <property type="entry name" value="CAP_sf"/>
</dbReference>
<protein>
    <recommendedName>
        <fullName evidence="1">SCP domain-containing protein</fullName>
    </recommendedName>
</protein>
<feature type="domain" description="SCP" evidence="1">
    <location>
        <begin position="53"/>
        <end position="165"/>
    </location>
</feature>
<reference evidence="2" key="1">
    <citation type="journal article" date="2014" name="Int. J. Syst. Evol. Microbiol.">
        <title>Complete genome sequence of Corynebacterium casei LMG S-19264T (=DSM 44701T), isolated from a smear-ripened cheese.</title>
        <authorList>
            <consortium name="US DOE Joint Genome Institute (JGI-PGF)"/>
            <person name="Walter F."/>
            <person name="Albersmeier A."/>
            <person name="Kalinowski J."/>
            <person name="Ruckert C."/>
        </authorList>
    </citation>
    <scope>NUCLEOTIDE SEQUENCE</scope>
    <source>
        <strain evidence="2">CGMCC 1.15493</strain>
    </source>
</reference>
<accession>A0A917D8T3</accession>
<evidence type="ECO:0000313" key="3">
    <source>
        <dbReference type="Proteomes" id="UP000613160"/>
    </source>
</evidence>
<reference evidence="2" key="2">
    <citation type="submission" date="2020-09" db="EMBL/GenBank/DDBJ databases">
        <authorList>
            <person name="Sun Q."/>
            <person name="Zhou Y."/>
        </authorList>
    </citation>
    <scope>NUCLEOTIDE SEQUENCE</scope>
    <source>
        <strain evidence="2">CGMCC 1.15493</strain>
    </source>
</reference>
<dbReference type="Gene3D" id="3.40.33.10">
    <property type="entry name" value="CAP"/>
    <property type="match status" value="1"/>
</dbReference>
<dbReference type="PANTHER" id="PTHR31157:SF1">
    <property type="entry name" value="SCP DOMAIN-CONTAINING PROTEIN"/>
    <property type="match status" value="1"/>
</dbReference>
<organism evidence="2 3">
    <name type="scientific">Aureimonas glaciei</name>
    <dbReference type="NCBI Taxonomy" id="1776957"/>
    <lineage>
        <taxon>Bacteria</taxon>
        <taxon>Pseudomonadati</taxon>
        <taxon>Pseudomonadota</taxon>
        <taxon>Alphaproteobacteria</taxon>
        <taxon>Hyphomicrobiales</taxon>
        <taxon>Aurantimonadaceae</taxon>
        <taxon>Aureimonas</taxon>
    </lineage>
</organism>
<dbReference type="Pfam" id="PF00188">
    <property type="entry name" value="CAP"/>
    <property type="match status" value="1"/>
</dbReference>
<keyword evidence="3" id="KW-1185">Reference proteome</keyword>
<sequence length="177" mass="18459">MTFPKLFGANSTAMSKTSRQFIPALALVGLVLGAGLSPSIAADSVGFNQNAALRLVNDFRAENGVGPVQIDERLMQVASTQSDAMADQDRLGHSVAGSLSSRVRGSGVTYSAIAENVGAGQSSFSGAMDRWMRSPVHRQNILRSNLTSIGFAGAQAGGKIYWTEVFSASPGGFMSAL</sequence>
<dbReference type="Proteomes" id="UP000613160">
    <property type="component" value="Unassembled WGS sequence"/>
</dbReference>
<dbReference type="InterPro" id="IPR014044">
    <property type="entry name" value="CAP_dom"/>
</dbReference>
<evidence type="ECO:0000259" key="1">
    <source>
        <dbReference type="Pfam" id="PF00188"/>
    </source>
</evidence>
<dbReference type="CDD" id="cd05379">
    <property type="entry name" value="CAP_bacterial"/>
    <property type="match status" value="1"/>
</dbReference>
<dbReference type="AlphaFoldDB" id="A0A917D8T3"/>
<gene>
    <name evidence="2" type="ORF">GCM10011335_10360</name>
</gene>
<evidence type="ECO:0000313" key="2">
    <source>
        <dbReference type="EMBL" id="GGD09408.1"/>
    </source>
</evidence>
<dbReference type="EMBL" id="BMJJ01000002">
    <property type="protein sequence ID" value="GGD09408.1"/>
    <property type="molecule type" value="Genomic_DNA"/>
</dbReference>
<dbReference type="PANTHER" id="PTHR31157">
    <property type="entry name" value="SCP DOMAIN-CONTAINING PROTEIN"/>
    <property type="match status" value="1"/>
</dbReference>
<dbReference type="SUPFAM" id="SSF55797">
    <property type="entry name" value="PR-1-like"/>
    <property type="match status" value="1"/>
</dbReference>
<proteinExistence type="predicted"/>
<dbReference type="RefSeq" id="WP_188849509.1">
    <property type="nucleotide sequence ID" value="NZ_BMJJ01000002.1"/>
</dbReference>
<name>A0A917D8T3_9HYPH</name>